<accession>A0A9W9EUY2</accession>
<dbReference type="EMBL" id="JAPQKH010000007">
    <property type="protein sequence ID" value="KAJ5088433.1"/>
    <property type="molecule type" value="Genomic_DNA"/>
</dbReference>
<feature type="region of interest" description="Disordered" evidence="1">
    <location>
        <begin position="1"/>
        <end position="114"/>
    </location>
</feature>
<dbReference type="AlphaFoldDB" id="A0A9W9EUY2"/>
<protein>
    <submittedName>
        <fullName evidence="2">Uncharacterized protein</fullName>
    </submittedName>
</protein>
<gene>
    <name evidence="2" type="ORF">N7456_012049</name>
</gene>
<sequence length="114" mass="12320">MASSADSVSDYPGNGARTPTRNPQTSAALASELSPPGSQPQHTTDIPTMTDSTSTELASGQTSGKTADPPIASWKSKRSQEEYNRAMENVIDKDFNLNEFGDPFDERDMKKPLL</sequence>
<evidence type="ECO:0000313" key="3">
    <source>
        <dbReference type="Proteomes" id="UP001149165"/>
    </source>
</evidence>
<feature type="compositionally biased region" description="Polar residues" evidence="1">
    <location>
        <begin position="17"/>
        <end position="28"/>
    </location>
</feature>
<evidence type="ECO:0000256" key="1">
    <source>
        <dbReference type="SAM" id="MobiDB-lite"/>
    </source>
</evidence>
<name>A0A9W9EUY2_9EURO</name>
<organism evidence="2 3">
    <name type="scientific">Penicillium angulare</name>
    <dbReference type="NCBI Taxonomy" id="116970"/>
    <lineage>
        <taxon>Eukaryota</taxon>
        <taxon>Fungi</taxon>
        <taxon>Dikarya</taxon>
        <taxon>Ascomycota</taxon>
        <taxon>Pezizomycotina</taxon>
        <taxon>Eurotiomycetes</taxon>
        <taxon>Eurotiomycetidae</taxon>
        <taxon>Eurotiales</taxon>
        <taxon>Aspergillaceae</taxon>
        <taxon>Penicillium</taxon>
    </lineage>
</organism>
<reference evidence="2" key="1">
    <citation type="submission" date="2022-11" db="EMBL/GenBank/DDBJ databases">
        <authorList>
            <person name="Petersen C."/>
        </authorList>
    </citation>
    <scope>NUCLEOTIDE SEQUENCE</scope>
    <source>
        <strain evidence="2">IBT 30069</strain>
    </source>
</reference>
<dbReference type="OrthoDB" id="5377039at2759"/>
<keyword evidence="3" id="KW-1185">Reference proteome</keyword>
<reference evidence="2" key="2">
    <citation type="journal article" date="2023" name="IMA Fungus">
        <title>Comparative genomic study of the Penicillium genus elucidates a diverse pangenome and 15 lateral gene transfer events.</title>
        <authorList>
            <person name="Petersen C."/>
            <person name="Sorensen T."/>
            <person name="Nielsen M.R."/>
            <person name="Sondergaard T.E."/>
            <person name="Sorensen J.L."/>
            <person name="Fitzpatrick D.A."/>
            <person name="Frisvad J.C."/>
            <person name="Nielsen K.L."/>
        </authorList>
    </citation>
    <scope>NUCLEOTIDE SEQUENCE</scope>
    <source>
        <strain evidence="2">IBT 30069</strain>
    </source>
</reference>
<feature type="compositionally biased region" description="Basic and acidic residues" evidence="1">
    <location>
        <begin position="78"/>
        <end position="96"/>
    </location>
</feature>
<evidence type="ECO:0000313" key="2">
    <source>
        <dbReference type="EMBL" id="KAJ5088433.1"/>
    </source>
</evidence>
<comment type="caution">
    <text evidence="2">The sequence shown here is derived from an EMBL/GenBank/DDBJ whole genome shotgun (WGS) entry which is preliminary data.</text>
</comment>
<feature type="compositionally biased region" description="Basic and acidic residues" evidence="1">
    <location>
        <begin position="104"/>
        <end position="114"/>
    </location>
</feature>
<dbReference type="Proteomes" id="UP001149165">
    <property type="component" value="Unassembled WGS sequence"/>
</dbReference>
<feature type="compositionally biased region" description="Polar residues" evidence="1">
    <location>
        <begin position="39"/>
        <end position="65"/>
    </location>
</feature>
<proteinExistence type="predicted"/>